<organism evidence="2 3">
    <name type="scientific">Guopingia tenuis</name>
    <dbReference type="NCBI Taxonomy" id="2763656"/>
    <lineage>
        <taxon>Bacteria</taxon>
        <taxon>Bacillati</taxon>
        <taxon>Bacillota</taxon>
        <taxon>Clostridia</taxon>
        <taxon>Christensenellales</taxon>
        <taxon>Christensenellaceae</taxon>
        <taxon>Guopingia</taxon>
    </lineage>
</organism>
<reference evidence="2" key="1">
    <citation type="submission" date="2020-08" db="EMBL/GenBank/DDBJ databases">
        <title>Genome public.</title>
        <authorList>
            <person name="Liu C."/>
            <person name="Sun Q."/>
        </authorList>
    </citation>
    <scope>NUCLEOTIDE SEQUENCE</scope>
    <source>
        <strain evidence="2">NSJ-63</strain>
    </source>
</reference>
<dbReference type="AlphaFoldDB" id="A0A926HX78"/>
<evidence type="ECO:0000313" key="2">
    <source>
        <dbReference type="EMBL" id="MBC8538476.1"/>
    </source>
</evidence>
<dbReference type="CDD" id="cd00755">
    <property type="entry name" value="YgdL_like"/>
    <property type="match status" value="1"/>
</dbReference>
<sequence>MPNEQKETLLCRTEMLLGREGMQKLAQAHVAVFGIGGVGSFAAEALIRSGIGAVTLVDKDTVSLSNCNRQLIATQKTVGRPKVEVMAERAREIRADVQVYPRREFFLPQSQDWDFSQYSYIIDAVDTVSAKIELAVRAQAAGVPIISSMGAGNKLDPAAFRVADLYETSVCPLARVMRRELRRRGITHMKVVYSTEPPRISEDGGRVPGSVAFVPSVAGLMLAGAVVRELCGLEAG</sequence>
<dbReference type="EMBL" id="JACRSS010000002">
    <property type="protein sequence ID" value="MBC8538476.1"/>
    <property type="molecule type" value="Genomic_DNA"/>
</dbReference>
<dbReference type="GO" id="GO:0008641">
    <property type="term" value="F:ubiquitin-like modifier activating enzyme activity"/>
    <property type="evidence" value="ECO:0007669"/>
    <property type="project" value="InterPro"/>
</dbReference>
<feature type="domain" description="THIF-type NAD/FAD binding fold" evidence="1">
    <location>
        <begin position="15"/>
        <end position="232"/>
    </location>
</feature>
<dbReference type="PANTHER" id="PTHR43267">
    <property type="entry name" value="TRNA THREONYLCARBAMOYLADENOSINE DEHYDRATASE"/>
    <property type="match status" value="1"/>
</dbReference>
<dbReference type="InterPro" id="IPR045886">
    <property type="entry name" value="ThiF/MoeB/HesA"/>
</dbReference>
<name>A0A926HX78_9FIRM</name>
<dbReference type="Gene3D" id="3.40.50.720">
    <property type="entry name" value="NAD(P)-binding Rossmann-like Domain"/>
    <property type="match status" value="1"/>
</dbReference>
<evidence type="ECO:0000313" key="3">
    <source>
        <dbReference type="Proteomes" id="UP000617951"/>
    </source>
</evidence>
<dbReference type="InterPro" id="IPR000594">
    <property type="entry name" value="ThiF_NAD_FAD-bd"/>
</dbReference>
<dbReference type="Pfam" id="PF00899">
    <property type="entry name" value="ThiF"/>
    <property type="match status" value="1"/>
</dbReference>
<dbReference type="GO" id="GO:0061503">
    <property type="term" value="F:tRNA threonylcarbamoyladenosine dehydratase"/>
    <property type="evidence" value="ECO:0007669"/>
    <property type="project" value="TreeGrafter"/>
</dbReference>
<dbReference type="RefSeq" id="WP_249280234.1">
    <property type="nucleotide sequence ID" value="NZ_JACRSS010000002.1"/>
</dbReference>
<dbReference type="Proteomes" id="UP000617951">
    <property type="component" value="Unassembled WGS sequence"/>
</dbReference>
<gene>
    <name evidence="2" type="ORF">H8693_05975</name>
</gene>
<keyword evidence="3" id="KW-1185">Reference proteome</keyword>
<accession>A0A926HX78</accession>
<proteinExistence type="predicted"/>
<dbReference type="GO" id="GO:0061504">
    <property type="term" value="P:cyclic threonylcarbamoyladenosine biosynthetic process"/>
    <property type="evidence" value="ECO:0007669"/>
    <property type="project" value="TreeGrafter"/>
</dbReference>
<dbReference type="PANTHER" id="PTHR43267:SF1">
    <property type="entry name" value="TRNA THREONYLCARBAMOYLADENOSINE DEHYDRATASE"/>
    <property type="match status" value="1"/>
</dbReference>
<dbReference type="InterPro" id="IPR035985">
    <property type="entry name" value="Ubiquitin-activating_enz"/>
</dbReference>
<protein>
    <submittedName>
        <fullName evidence="2">tRNA threonylcarbamoyladenosine dehydratase</fullName>
    </submittedName>
</protein>
<dbReference type="SUPFAM" id="SSF69572">
    <property type="entry name" value="Activating enzymes of the ubiquitin-like proteins"/>
    <property type="match status" value="1"/>
</dbReference>
<evidence type="ECO:0000259" key="1">
    <source>
        <dbReference type="Pfam" id="PF00899"/>
    </source>
</evidence>
<comment type="caution">
    <text evidence="2">The sequence shown here is derived from an EMBL/GenBank/DDBJ whole genome shotgun (WGS) entry which is preliminary data.</text>
</comment>